<evidence type="ECO:0000256" key="2">
    <source>
        <dbReference type="SAM" id="Phobius"/>
    </source>
</evidence>
<proteinExistence type="predicted"/>
<feature type="transmembrane region" description="Helical" evidence="2">
    <location>
        <begin position="51"/>
        <end position="75"/>
    </location>
</feature>
<keyword evidence="4" id="KW-1185">Reference proteome</keyword>
<feature type="transmembrane region" description="Helical" evidence="2">
    <location>
        <begin position="237"/>
        <end position="259"/>
    </location>
</feature>
<dbReference type="EMBL" id="JAVREQ010000015">
    <property type="protein sequence ID" value="MDT0380495.1"/>
    <property type="molecule type" value="Genomic_DNA"/>
</dbReference>
<feature type="transmembrane region" description="Helical" evidence="2">
    <location>
        <begin position="196"/>
        <end position="216"/>
    </location>
</feature>
<feature type="transmembrane region" description="Helical" evidence="2">
    <location>
        <begin position="162"/>
        <end position="184"/>
    </location>
</feature>
<evidence type="ECO:0000313" key="4">
    <source>
        <dbReference type="Proteomes" id="UP001183414"/>
    </source>
</evidence>
<accession>A0ABU2NU41</accession>
<name>A0ABU2NU41_9ACTN</name>
<feature type="transmembrane region" description="Helical" evidence="2">
    <location>
        <begin position="279"/>
        <end position="302"/>
    </location>
</feature>
<dbReference type="RefSeq" id="WP_311674248.1">
    <property type="nucleotide sequence ID" value="NZ_JAVREQ010000015.1"/>
</dbReference>
<dbReference type="Pfam" id="PF19877">
    <property type="entry name" value="DUF6350"/>
    <property type="match status" value="1"/>
</dbReference>
<dbReference type="InterPro" id="IPR045931">
    <property type="entry name" value="DUF6350"/>
</dbReference>
<sequence length="526" mass="52467">MSHQIQRPSPPHPDGPADGTAPHAAPRARAPRRAAPPEGARRGWRPHAARLLGGLIAAALGLGLLAVAVLLLWIASPAPQGGPEGALHVAAGLWLTAHGAGLVRTSTVTGEAVPVDLTPLLAAALPLWLISRAVRNALAEAFPALADPSSDRADASPDRAGAVRVAATVVAGYLLAGTAVALYAHDGPLRADPLGAAAWPAGTASAVAAVVVWMSLGRPGPALRGAAEACAGPALRAAGLGVALLLGGGLVLTLLALGLHGEEAWAAVERLSGNGPGRTAVVLLALALLPNAVIWAASYGLGPGFALGTAGMAGPFAASAEGGVLPVSFPLFAALPAGVPGTPLTWATVALPVAAGLGAGVSTGRDAAPVAAPLPRGHGVEDTLDARETALTVCAAAGLCGAALAALAALASGALGTGALAHVGPTWWATGAAAAAWTAVLGVPTALGLRAWRLRARGAFAENVRWRMRLRRGDVPGPDDPAWHDTGARRSRWAALKAASGGLMNDFSPRGRYGDRDRYPGRDRGD</sequence>
<feature type="region of interest" description="Disordered" evidence="1">
    <location>
        <begin position="1"/>
        <end position="43"/>
    </location>
</feature>
<evidence type="ECO:0000313" key="3">
    <source>
        <dbReference type="EMBL" id="MDT0380495.1"/>
    </source>
</evidence>
<gene>
    <name evidence="3" type="ORF">RM572_17215</name>
</gene>
<feature type="transmembrane region" description="Helical" evidence="2">
    <location>
        <begin position="427"/>
        <end position="449"/>
    </location>
</feature>
<keyword evidence="2" id="KW-1133">Transmembrane helix</keyword>
<organism evidence="3 4">
    <name type="scientific">Streptomyces hazeniae</name>
    <dbReference type="NCBI Taxonomy" id="3075538"/>
    <lineage>
        <taxon>Bacteria</taxon>
        <taxon>Bacillati</taxon>
        <taxon>Actinomycetota</taxon>
        <taxon>Actinomycetes</taxon>
        <taxon>Kitasatosporales</taxon>
        <taxon>Streptomycetaceae</taxon>
        <taxon>Streptomyces</taxon>
    </lineage>
</organism>
<reference evidence="4" key="1">
    <citation type="submission" date="2023-07" db="EMBL/GenBank/DDBJ databases">
        <title>30 novel species of actinomycetes from the DSMZ collection.</title>
        <authorList>
            <person name="Nouioui I."/>
        </authorList>
    </citation>
    <scope>NUCLEOTIDE SEQUENCE [LARGE SCALE GENOMIC DNA]</scope>
    <source>
        <strain evidence="4">DSM 42041</strain>
    </source>
</reference>
<comment type="caution">
    <text evidence="3">The sequence shown here is derived from an EMBL/GenBank/DDBJ whole genome shotgun (WGS) entry which is preliminary data.</text>
</comment>
<keyword evidence="2" id="KW-0472">Membrane</keyword>
<feature type="transmembrane region" description="Helical" evidence="2">
    <location>
        <begin position="390"/>
        <end position="415"/>
    </location>
</feature>
<evidence type="ECO:0000256" key="1">
    <source>
        <dbReference type="SAM" id="MobiDB-lite"/>
    </source>
</evidence>
<protein>
    <submittedName>
        <fullName evidence="3">DUF6350 family protein</fullName>
    </submittedName>
</protein>
<dbReference type="Proteomes" id="UP001183414">
    <property type="component" value="Unassembled WGS sequence"/>
</dbReference>
<keyword evidence="2" id="KW-0812">Transmembrane</keyword>
<feature type="compositionally biased region" description="Basic and acidic residues" evidence="1">
    <location>
        <begin position="512"/>
        <end position="526"/>
    </location>
</feature>
<feature type="region of interest" description="Disordered" evidence="1">
    <location>
        <begin position="502"/>
        <end position="526"/>
    </location>
</feature>